<feature type="compositionally biased region" description="Basic and acidic residues" evidence="5">
    <location>
        <begin position="242"/>
        <end position="254"/>
    </location>
</feature>
<evidence type="ECO:0000256" key="5">
    <source>
        <dbReference type="SAM" id="MobiDB-lite"/>
    </source>
</evidence>
<dbReference type="InterPro" id="IPR000352">
    <property type="entry name" value="Pep_chain_release_fac_I"/>
</dbReference>
<dbReference type="PANTHER" id="PTHR46203:SF1">
    <property type="entry name" value="MITOCHONDRIAL TRANSLATION RELEASE FACTOR IN RESCUE"/>
    <property type="match status" value="1"/>
</dbReference>
<feature type="compositionally biased region" description="Low complexity" evidence="5">
    <location>
        <begin position="142"/>
        <end position="154"/>
    </location>
</feature>
<evidence type="ECO:0000256" key="3">
    <source>
        <dbReference type="ARBA" id="ARBA00022946"/>
    </source>
</evidence>
<dbReference type="GO" id="GO:0003747">
    <property type="term" value="F:translation release factor activity"/>
    <property type="evidence" value="ECO:0007669"/>
    <property type="project" value="InterPro"/>
</dbReference>
<evidence type="ECO:0000256" key="2">
    <source>
        <dbReference type="ARBA" id="ARBA00010835"/>
    </source>
</evidence>
<dbReference type="Pfam" id="PF00472">
    <property type="entry name" value="RF-1"/>
    <property type="match status" value="1"/>
</dbReference>
<feature type="compositionally biased region" description="Basic residues" evidence="5">
    <location>
        <begin position="255"/>
        <end position="267"/>
    </location>
</feature>
<sequence>MTHRDASICDPTNRNSAFSFILMSISAELRASAKSAYRGLYRASSVIFGGDAQVLTAFRAKMREDALALRSNTDPSAYEHYATHARDVAQFLRRNVVQATKIPGDETWSIRITEDTELGDNDSVKNPAPSPSNIRETHPENAAPARDSPSPSRPMYYSALKRASSQRKIPELREQDIEESFVRGSGPGGQSVNKTENNVQLLHKPTGIRVSCQETRSLSTNRMLARRLLTAKLDALENPGLSKEELKRAKQRERERRRRKKAKKKLEKKQAENQED</sequence>
<evidence type="ECO:0000313" key="7">
    <source>
        <dbReference type="EMBL" id="KAJ3845245.1"/>
    </source>
</evidence>
<dbReference type="Proteomes" id="UP001163846">
    <property type="component" value="Unassembled WGS sequence"/>
</dbReference>
<dbReference type="AlphaFoldDB" id="A0AA38PMD3"/>
<protein>
    <submittedName>
        <fullName evidence="7">RF-1 domain-containing protein</fullName>
    </submittedName>
</protein>
<dbReference type="Gene3D" id="3.30.160.20">
    <property type="match status" value="1"/>
</dbReference>
<comment type="similarity">
    <text evidence="2">Belongs to the prokaryotic/mitochondrial release factor family.</text>
</comment>
<dbReference type="PANTHER" id="PTHR46203">
    <property type="entry name" value="PROBABLE PEPTIDE CHAIN RELEASE FACTOR C12ORF65"/>
    <property type="match status" value="1"/>
</dbReference>
<keyword evidence="4" id="KW-0496">Mitochondrion</keyword>
<evidence type="ECO:0000256" key="1">
    <source>
        <dbReference type="ARBA" id="ARBA00004173"/>
    </source>
</evidence>
<dbReference type="SUPFAM" id="SSF75620">
    <property type="entry name" value="Release factor"/>
    <property type="match status" value="1"/>
</dbReference>
<proteinExistence type="inferred from homology"/>
<evidence type="ECO:0000256" key="4">
    <source>
        <dbReference type="ARBA" id="ARBA00023128"/>
    </source>
</evidence>
<comment type="subcellular location">
    <subcellularLocation>
        <location evidence="1">Mitochondrion</location>
    </subcellularLocation>
</comment>
<feature type="region of interest" description="Disordered" evidence="5">
    <location>
        <begin position="238"/>
        <end position="276"/>
    </location>
</feature>
<organism evidence="7 8">
    <name type="scientific">Lentinula raphanica</name>
    <dbReference type="NCBI Taxonomy" id="153919"/>
    <lineage>
        <taxon>Eukaryota</taxon>
        <taxon>Fungi</taxon>
        <taxon>Dikarya</taxon>
        <taxon>Basidiomycota</taxon>
        <taxon>Agaricomycotina</taxon>
        <taxon>Agaricomycetes</taxon>
        <taxon>Agaricomycetidae</taxon>
        <taxon>Agaricales</taxon>
        <taxon>Marasmiineae</taxon>
        <taxon>Omphalotaceae</taxon>
        <taxon>Lentinula</taxon>
    </lineage>
</organism>
<dbReference type="InterPro" id="IPR045853">
    <property type="entry name" value="Pep_chain_release_fac_I_sf"/>
</dbReference>
<dbReference type="CDD" id="cd20267">
    <property type="entry name" value="Complex1_LYR_LYRM7"/>
    <property type="match status" value="1"/>
</dbReference>
<reference evidence="7" key="1">
    <citation type="submission" date="2022-08" db="EMBL/GenBank/DDBJ databases">
        <authorList>
            <consortium name="DOE Joint Genome Institute"/>
            <person name="Min B."/>
            <person name="Riley R."/>
            <person name="Sierra-Patev S."/>
            <person name="Naranjo-Ortiz M."/>
            <person name="Looney B."/>
            <person name="Konkel Z."/>
            <person name="Slot J.C."/>
            <person name="Sakamoto Y."/>
            <person name="Steenwyk J.L."/>
            <person name="Rokas A."/>
            <person name="Carro J."/>
            <person name="Camarero S."/>
            <person name="Ferreira P."/>
            <person name="Molpeceres G."/>
            <person name="Ruiz-Duenas F.J."/>
            <person name="Serrano A."/>
            <person name="Henrissat B."/>
            <person name="Drula E."/>
            <person name="Hughes K.W."/>
            <person name="Mata J.L."/>
            <person name="Ishikawa N.K."/>
            <person name="Vargas-Isla R."/>
            <person name="Ushijima S."/>
            <person name="Smith C.A."/>
            <person name="Ahrendt S."/>
            <person name="Andreopoulos W."/>
            <person name="He G."/>
            <person name="Labutti K."/>
            <person name="Lipzen A."/>
            <person name="Ng V."/>
            <person name="Sandor L."/>
            <person name="Barry K."/>
            <person name="Martinez A.T."/>
            <person name="Xiao Y."/>
            <person name="Gibbons J.G."/>
            <person name="Terashima K."/>
            <person name="Hibbett D.S."/>
            <person name="Grigoriev I.V."/>
        </authorList>
    </citation>
    <scope>NUCLEOTIDE SEQUENCE</scope>
    <source>
        <strain evidence="7">TFB9207</strain>
    </source>
</reference>
<dbReference type="EMBL" id="MU805939">
    <property type="protein sequence ID" value="KAJ3845245.1"/>
    <property type="molecule type" value="Genomic_DNA"/>
</dbReference>
<dbReference type="InterPro" id="IPR045298">
    <property type="entry name" value="Complex1_LYR_LYRM7"/>
</dbReference>
<comment type="caution">
    <text evidence="7">The sequence shown here is derived from an EMBL/GenBank/DDBJ whole genome shotgun (WGS) entry which is preliminary data.</text>
</comment>
<name>A0AA38PMD3_9AGAR</name>
<evidence type="ECO:0000259" key="6">
    <source>
        <dbReference type="Pfam" id="PF00472"/>
    </source>
</evidence>
<dbReference type="GO" id="GO:0032543">
    <property type="term" value="P:mitochondrial translation"/>
    <property type="evidence" value="ECO:0007669"/>
    <property type="project" value="UniProtKB-ARBA"/>
</dbReference>
<feature type="domain" description="Prokaryotic-type class I peptide chain release factors" evidence="6">
    <location>
        <begin position="171"/>
        <end position="269"/>
    </location>
</feature>
<feature type="region of interest" description="Disordered" evidence="5">
    <location>
        <begin position="114"/>
        <end position="194"/>
    </location>
</feature>
<dbReference type="GO" id="GO:0034551">
    <property type="term" value="P:mitochondrial respiratory chain complex III assembly"/>
    <property type="evidence" value="ECO:0007669"/>
    <property type="project" value="InterPro"/>
</dbReference>
<evidence type="ECO:0000313" key="8">
    <source>
        <dbReference type="Proteomes" id="UP001163846"/>
    </source>
</evidence>
<keyword evidence="3" id="KW-0809">Transit peptide</keyword>
<keyword evidence="8" id="KW-1185">Reference proteome</keyword>
<dbReference type="GO" id="GO:0005739">
    <property type="term" value="C:mitochondrion"/>
    <property type="evidence" value="ECO:0007669"/>
    <property type="project" value="UniProtKB-SubCell"/>
</dbReference>
<accession>A0AA38PMD3</accession>
<dbReference type="InterPro" id="IPR052405">
    <property type="entry name" value="Mito_Transl_Release_Factor"/>
</dbReference>
<gene>
    <name evidence="7" type="ORF">F5878DRAFT_720058</name>
</gene>